<organism evidence="4 5">
    <name type="scientific">Triparma columacea</name>
    <dbReference type="NCBI Taxonomy" id="722753"/>
    <lineage>
        <taxon>Eukaryota</taxon>
        <taxon>Sar</taxon>
        <taxon>Stramenopiles</taxon>
        <taxon>Ochrophyta</taxon>
        <taxon>Bolidophyceae</taxon>
        <taxon>Parmales</taxon>
        <taxon>Triparmaceae</taxon>
        <taxon>Triparma</taxon>
    </lineage>
</organism>
<protein>
    <submittedName>
        <fullName evidence="4">Uncharacterized protein</fullName>
    </submittedName>
</protein>
<reference evidence="5" key="1">
    <citation type="journal article" date="2023" name="Commun. Biol.">
        <title>Genome analysis of Parmales, the sister group of diatoms, reveals the evolutionary specialization of diatoms from phago-mixotrophs to photoautotrophs.</title>
        <authorList>
            <person name="Ban H."/>
            <person name="Sato S."/>
            <person name="Yoshikawa S."/>
            <person name="Yamada K."/>
            <person name="Nakamura Y."/>
            <person name="Ichinomiya M."/>
            <person name="Sato N."/>
            <person name="Blanc-Mathieu R."/>
            <person name="Endo H."/>
            <person name="Kuwata A."/>
            <person name="Ogata H."/>
        </authorList>
    </citation>
    <scope>NUCLEOTIDE SEQUENCE [LARGE SCALE GENOMIC DNA]</scope>
</reference>
<evidence type="ECO:0000256" key="3">
    <source>
        <dbReference type="SAM" id="SignalP"/>
    </source>
</evidence>
<comment type="caution">
    <text evidence="4">The sequence shown here is derived from an EMBL/GenBank/DDBJ whole genome shotgun (WGS) entry which is preliminary data.</text>
</comment>
<evidence type="ECO:0000256" key="2">
    <source>
        <dbReference type="SAM" id="MobiDB-lite"/>
    </source>
</evidence>
<evidence type="ECO:0000313" key="4">
    <source>
        <dbReference type="EMBL" id="GMI39280.1"/>
    </source>
</evidence>
<feature type="signal peptide" evidence="3">
    <location>
        <begin position="1"/>
        <end position="19"/>
    </location>
</feature>
<proteinExistence type="predicted"/>
<feature type="coiled-coil region" evidence="1">
    <location>
        <begin position="203"/>
        <end position="235"/>
    </location>
</feature>
<evidence type="ECO:0000256" key="1">
    <source>
        <dbReference type="SAM" id="Coils"/>
    </source>
</evidence>
<feature type="region of interest" description="Disordered" evidence="2">
    <location>
        <begin position="253"/>
        <end position="276"/>
    </location>
</feature>
<sequence length="276" mass="28060">MKFFSTLAFLALTPSVAFGNDDVAVTAEEITVTCREYCANIVNTQLPTGKCSGAHSAGSKYAYPICIDALRRGVTAACMPTCSQIGGESMMAAGATIDNFSEAFPAPVLDVVLDCKPSDVPQVKPRFFREWCNMAYKSTFDETILKVRTEVVELFYQGDEEGDGETAADAAAAAATAAADRIATENAATEAVVAAAAEKAAAKEAAAEAVAAAAAEKAAAEKAAAEAVAAAAAEKSAAEAAASAAASAAAAAAAAEQEAKQNNLRTQPAEATVEDL</sequence>
<keyword evidence="5" id="KW-1185">Reference proteome</keyword>
<gene>
    <name evidence="4" type="ORF">TrCOL_g10642</name>
</gene>
<keyword evidence="1" id="KW-0175">Coiled coil</keyword>
<evidence type="ECO:0000313" key="5">
    <source>
        <dbReference type="Proteomes" id="UP001165065"/>
    </source>
</evidence>
<feature type="chain" id="PRO_5040745743" evidence="3">
    <location>
        <begin position="20"/>
        <end position="276"/>
    </location>
</feature>
<dbReference type="OrthoDB" id="10488480at2759"/>
<keyword evidence="3" id="KW-0732">Signal</keyword>
<accession>A0A9W7L866</accession>
<dbReference type="EMBL" id="BRYA01000100">
    <property type="protein sequence ID" value="GMI39280.1"/>
    <property type="molecule type" value="Genomic_DNA"/>
</dbReference>
<dbReference type="AlphaFoldDB" id="A0A9W7L866"/>
<dbReference type="Proteomes" id="UP001165065">
    <property type="component" value="Unassembled WGS sequence"/>
</dbReference>
<name>A0A9W7L866_9STRA</name>